<dbReference type="InterPro" id="IPR023247">
    <property type="entry name" value="IC97/Dnai7-like"/>
</dbReference>
<dbReference type="InterPro" id="IPR031826">
    <property type="entry name" value="IC97/Casc1_N"/>
</dbReference>
<reference evidence="4" key="1">
    <citation type="submission" date="2021-01" db="EMBL/GenBank/DDBJ databases">
        <authorList>
            <consortium name="Genoscope - CEA"/>
            <person name="William W."/>
        </authorList>
    </citation>
    <scope>NUCLEOTIDE SEQUENCE</scope>
</reference>
<comment type="similarity">
    <text evidence="1">Belongs to the DNAI7 family.</text>
</comment>
<dbReference type="EMBL" id="CAJJDM010000105">
    <property type="protein sequence ID" value="CAD8096833.1"/>
    <property type="molecule type" value="Genomic_DNA"/>
</dbReference>
<sequence>MNIQNYSNKDDKKKTLLKPRIRSSSKEATQQLTQPRIAIQNPPVYRNTTADKHRKHSVDNKKQVKPKKKKKNQKNIQQLDNQEEQKLLEEEQKRIRDLEEFQRQQWEKMTQEERDRLKNEENDRVQIEMIWDKEIHEYKKKCLEFDEWNNYISCNTQIDPRAEKDLNTIIYQLSSNNDDISLNYKQIEYISKIIYIIQIAHQEDLSQSIYNKQDHYFRYIEKLKSIISTKIYEIIKHFYIHYENYLEELNHILKHQYFMLEFNQETQQRILQKIAQKPEDRVKYEILKYSEFTNSFKAAFWYCPLSKIGYRIKPIDFSQISNLQIEIPRQLAGQSLIYYITWTNHDPYVQYKQYTQYLPIGGIFQNCCVNLPKLSKKTNGWILKPTFTDSQLQPLKLAQGFQSYSCFFQISNQYYLQDASKLFVVTYQNGQWTQEGIEDLKVNIDTRSVSFSLKNQYPFMLSTLRFADFPFKTWKITSLSPDKVYLNIITQRDINIGIELDSKLSKLVKPTSLAQQHFQQPLPIIELLLKLRNIGINLIAQEEDAICLQTVFKRSEVENQVLLNLMQTLRVYSFKQSKWNQKCGSDQIIIQFIENPTFNQDFEGDDEFQWRNLEFQLNKVALLECNEKSDKLSTKWSKNTVSHANLLILIQQHQITPPELQFYIEEIQNVELRSNFRTMLKVMRLLAIN</sequence>
<feature type="domain" description="IC97/Casc1 N-terminal" evidence="3">
    <location>
        <begin position="79"/>
        <end position="250"/>
    </location>
</feature>
<proteinExistence type="inferred from homology"/>
<accession>A0A8S1P1P9</accession>
<evidence type="ECO:0000256" key="2">
    <source>
        <dbReference type="SAM" id="MobiDB-lite"/>
    </source>
</evidence>
<feature type="compositionally biased region" description="Basic residues" evidence="2">
    <location>
        <begin position="63"/>
        <end position="73"/>
    </location>
</feature>
<dbReference type="OMA" id="YIHYENY"/>
<gene>
    <name evidence="4" type="ORF">PPRIM_AZ9-3.1.T1020125</name>
</gene>
<dbReference type="GO" id="GO:0008017">
    <property type="term" value="F:microtubule binding"/>
    <property type="evidence" value="ECO:0007669"/>
    <property type="project" value="TreeGrafter"/>
</dbReference>
<dbReference type="PANTHER" id="PTHR20929">
    <property type="entry name" value="LUNG ADENOMA SUSCEPTIBILITY 1-RELATED"/>
    <property type="match status" value="1"/>
</dbReference>
<dbReference type="Proteomes" id="UP000688137">
    <property type="component" value="Unassembled WGS sequence"/>
</dbReference>
<keyword evidence="5" id="KW-1185">Reference proteome</keyword>
<evidence type="ECO:0000256" key="1">
    <source>
        <dbReference type="ARBA" id="ARBA00024332"/>
    </source>
</evidence>
<dbReference type="AlphaFoldDB" id="A0A8S1P1P9"/>
<name>A0A8S1P1P9_PARPR</name>
<evidence type="ECO:0000313" key="4">
    <source>
        <dbReference type="EMBL" id="CAD8096833.1"/>
    </source>
</evidence>
<dbReference type="GO" id="GO:0048487">
    <property type="term" value="F:beta-tubulin binding"/>
    <property type="evidence" value="ECO:0007669"/>
    <property type="project" value="TreeGrafter"/>
</dbReference>
<dbReference type="Pfam" id="PF15927">
    <property type="entry name" value="Casc1_N"/>
    <property type="match status" value="1"/>
</dbReference>
<evidence type="ECO:0000313" key="5">
    <source>
        <dbReference type="Proteomes" id="UP000688137"/>
    </source>
</evidence>
<feature type="region of interest" description="Disordered" evidence="2">
    <location>
        <begin position="1"/>
        <end position="84"/>
    </location>
</feature>
<comment type="caution">
    <text evidence="4">The sequence shown here is derived from an EMBL/GenBank/DDBJ whole genome shotgun (WGS) entry which is preliminary data.</text>
</comment>
<organism evidence="4 5">
    <name type="scientific">Paramecium primaurelia</name>
    <dbReference type="NCBI Taxonomy" id="5886"/>
    <lineage>
        <taxon>Eukaryota</taxon>
        <taxon>Sar</taxon>
        <taxon>Alveolata</taxon>
        <taxon>Ciliophora</taxon>
        <taxon>Intramacronucleata</taxon>
        <taxon>Oligohymenophorea</taxon>
        <taxon>Peniculida</taxon>
        <taxon>Parameciidae</taxon>
        <taxon>Paramecium</taxon>
    </lineage>
</organism>
<dbReference type="GO" id="GO:0005930">
    <property type="term" value="C:axoneme"/>
    <property type="evidence" value="ECO:0007669"/>
    <property type="project" value="TreeGrafter"/>
</dbReference>
<protein>
    <recommendedName>
        <fullName evidence="3">IC97/Casc1 N-terminal domain-containing protein</fullName>
    </recommendedName>
</protein>
<evidence type="ECO:0000259" key="3">
    <source>
        <dbReference type="Pfam" id="PF15927"/>
    </source>
</evidence>
<dbReference type="PANTHER" id="PTHR20929:SF11">
    <property type="entry name" value="DYNEIN AXONEMAL INTERMEDIATE CHAIN 7"/>
    <property type="match status" value="1"/>
</dbReference>